<evidence type="ECO:0000259" key="11">
    <source>
        <dbReference type="PROSITE" id="PS50011"/>
    </source>
</evidence>
<proteinExistence type="predicted"/>
<sequence length="496" mass="52877">MPLRIGNTFAGYRVLRLLGSGGMGEVYLVQHPRLPRQEALKILRHDVSSDLSFRERFIREADLAAGLRHPHIVAIHDRGEHDGQLWIAMDYIDGTDAGHLLEQKYPAGMPTDLVMRITTAVASALDYAHKKGLLHRDVKPANIIVADLDTDEPTVFLADFGIARPLDDTSGITTTNMTVGTVAYASPEQLMGEPMDGRADQYALAATTYNLLTGSQLFPNSNPAVVISRHLNAPAPALANIRPELASLDPVLAAALAKSRDDRFACCQDFAREFATATVAGPGASPTAPTQESSVAVEPVAPPGGRRYSLVWAAVAVVIVLGLLTVGVTLWRPWANQGDRVADPSTTSSVAITVSTAPTTTPMTSAPPPVSSTSSPPRPPQPTTPSAPEYPPAGALGEWCDDPNGIGTGPSGTPYYCARMQYTDGYQWSLTPDDIPNPDYTPRPPTPPSEIDPSGPSAGYRCNAPGAIVRGTLGLTECKWIDIGNPAFTGWFWALT</sequence>
<dbReference type="Proteomes" id="UP000465304">
    <property type="component" value="Unassembled WGS sequence"/>
</dbReference>
<keyword evidence="10" id="KW-0812">Transmembrane</keyword>
<keyword evidence="6" id="KW-0067">ATP-binding</keyword>
<dbReference type="GO" id="GO:0005524">
    <property type="term" value="F:ATP binding"/>
    <property type="evidence" value="ECO:0007669"/>
    <property type="project" value="UniProtKB-KW"/>
</dbReference>
<name>A0A7I9ZQM4_9MYCO</name>
<evidence type="ECO:0000256" key="2">
    <source>
        <dbReference type="ARBA" id="ARBA00022527"/>
    </source>
</evidence>
<keyword evidence="4" id="KW-0547">Nucleotide-binding</keyword>
<dbReference type="EMBL" id="BLLB01000002">
    <property type="protein sequence ID" value="GFH02988.1"/>
    <property type="molecule type" value="Genomic_DNA"/>
</dbReference>
<dbReference type="CDD" id="cd14014">
    <property type="entry name" value="STKc_PknB_like"/>
    <property type="match status" value="1"/>
</dbReference>
<dbReference type="PANTHER" id="PTHR43289:SF6">
    <property type="entry name" value="SERINE_THREONINE-PROTEIN KINASE NEKL-3"/>
    <property type="match status" value="1"/>
</dbReference>
<evidence type="ECO:0000313" key="13">
    <source>
        <dbReference type="Proteomes" id="UP000465304"/>
    </source>
</evidence>
<feature type="region of interest" description="Disordered" evidence="9">
    <location>
        <begin position="355"/>
        <end position="404"/>
    </location>
</feature>
<accession>A0A7I9ZQM4</accession>
<dbReference type="Gene3D" id="1.10.510.10">
    <property type="entry name" value="Transferase(Phosphotransferase) domain 1"/>
    <property type="match status" value="1"/>
</dbReference>
<evidence type="ECO:0000313" key="12">
    <source>
        <dbReference type="EMBL" id="GFH02988.1"/>
    </source>
</evidence>
<keyword evidence="13" id="KW-1185">Reference proteome</keyword>
<keyword evidence="10" id="KW-1133">Transmembrane helix</keyword>
<feature type="compositionally biased region" description="Pro residues" evidence="9">
    <location>
        <begin position="439"/>
        <end position="450"/>
    </location>
</feature>
<evidence type="ECO:0000256" key="10">
    <source>
        <dbReference type="SAM" id="Phobius"/>
    </source>
</evidence>
<keyword evidence="2" id="KW-0723">Serine/threonine-protein kinase</keyword>
<dbReference type="EC" id="2.7.11.1" evidence="1"/>
<comment type="catalytic activity">
    <reaction evidence="7">
        <text>L-threonyl-[protein] + ATP = O-phospho-L-threonyl-[protein] + ADP + H(+)</text>
        <dbReference type="Rhea" id="RHEA:46608"/>
        <dbReference type="Rhea" id="RHEA-COMP:11060"/>
        <dbReference type="Rhea" id="RHEA-COMP:11605"/>
        <dbReference type="ChEBI" id="CHEBI:15378"/>
        <dbReference type="ChEBI" id="CHEBI:30013"/>
        <dbReference type="ChEBI" id="CHEBI:30616"/>
        <dbReference type="ChEBI" id="CHEBI:61977"/>
        <dbReference type="ChEBI" id="CHEBI:456216"/>
        <dbReference type="EC" id="2.7.11.1"/>
    </reaction>
</comment>
<comment type="caution">
    <text evidence="12">The sequence shown here is derived from an EMBL/GenBank/DDBJ whole genome shotgun (WGS) entry which is preliminary data.</text>
</comment>
<organism evidence="12 13">
    <name type="scientific">Mycolicibacterium hippocampi</name>
    <dbReference type="NCBI Taxonomy" id="659824"/>
    <lineage>
        <taxon>Bacteria</taxon>
        <taxon>Bacillati</taxon>
        <taxon>Actinomycetota</taxon>
        <taxon>Actinomycetes</taxon>
        <taxon>Mycobacteriales</taxon>
        <taxon>Mycobacteriaceae</taxon>
        <taxon>Mycolicibacterium</taxon>
    </lineage>
</organism>
<dbReference type="PROSITE" id="PS50011">
    <property type="entry name" value="PROTEIN_KINASE_DOM"/>
    <property type="match status" value="1"/>
</dbReference>
<dbReference type="InterPro" id="IPR008271">
    <property type="entry name" value="Ser/Thr_kinase_AS"/>
</dbReference>
<dbReference type="SMART" id="SM00220">
    <property type="entry name" value="S_TKc"/>
    <property type="match status" value="1"/>
</dbReference>
<evidence type="ECO:0000256" key="3">
    <source>
        <dbReference type="ARBA" id="ARBA00022679"/>
    </source>
</evidence>
<feature type="compositionally biased region" description="Pro residues" evidence="9">
    <location>
        <begin position="365"/>
        <end position="391"/>
    </location>
</feature>
<dbReference type="PROSITE" id="PS00108">
    <property type="entry name" value="PROTEIN_KINASE_ST"/>
    <property type="match status" value="1"/>
</dbReference>
<dbReference type="PANTHER" id="PTHR43289">
    <property type="entry name" value="MITOGEN-ACTIVATED PROTEIN KINASE KINASE KINASE 20-RELATED"/>
    <property type="match status" value="1"/>
</dbReference>
<dbReference type="InterPro" id="IPR000719">
    <property type="entry name" value="Prot_kinase_dom"/>
</dbReference>
<feature type="compositionally biased region" description="Low complexity" evidence="9">
    <location>
        <begin position="355"/>
        <end position="364"/>
    </location>
</feature>
<keyword evidence="3" id="KW-0808">Transferase</keyword>
<dbReference type="SUPFAM" id="SSF56112">
    <property type="entry name" value="Protein kinase-like (PK-like)"/>
    <property type="match status" value="1"/>
</dbReference>
<dbReference type="FunFam" id="3.30.200.20:FF:000035">
    <property type="entry name" value="Serine/threonine protein kinase Stk1"/>
    <property type="match status" value="1"/>
</dbReference>
<dbReference type="GO" id="GO:0004674">
    <property type="term" value="F:protein serine/threonine kinase activity"/>
    <property type="evidence" value="ECO:0007669"/>
    <property type="project" value="UniProtKB-KW"/>
</dbReference>
<reference evidence="12 13" key="1">
    <citation type="journal article" date="2019" name="Emerg. Microbes Infect.">
        <title>Comprehensive subspecies identification of 175 nontuberculous mycobacteria species based on 7547 genomic profiles.</title>
        <authorList>
            <person name="Matsumoto Y."/>
            <person name="Kinjo T."/>
            <person name="Motooka D."/>
            <person name="Nabeya D."/>
            <person name="Jung N."/>
            <person name="Uechi K."/>
            <person name="Horii T."/>
            <person name="Iida T."/>
            <person name="Fujita J."/>
            <person name="Nakamura S."/>
        </authorList>
    </citation>
    <scope>NUCLEOTIDE SEQUENCE [LARGE SCALE GENOMIC DNA]</scope>
    <source>
        <strain evidence="12 13">JCM 30996</strain>
    </source>
</reference>
<dbReference type="RefSeq" id="WP_163890320.1">
    <property type="nucleotide sequence ID" value="NZ_BLLB01000002.1"/>
</dbReference>
<dbReference type="Pfam" id="PF00069">
    <property type="entry name" value="Pkinase"/>
    <property type="match status" value="1"/>
</dbReference>
<dbReference type="AlphaFoldDB" id="A0A7I9ZQM4"/>
<keyword evidence="10" id="KW-0472">Membrane</keyword>
<dbReference type="Gene3D" id="3.30.200.20">
    <property type="entry name" value="Phosphorylase Kinase, domain 1"/>
    <property type="match status" value="1"/>
</dbReference>
<evidence type="ECO:0000256" key="9">
    <source>
        <dbReference type="SAM" id="MobiDB-lite"/>
    </source>
</evidence>
<keyword evidence="5" id="KW-0418">Kinase</keyword>
<dbReference type="InterPro" id="IPR011009">
    <property type="entry name" value="Kinase-like_dom_sf"/>
</dbReference>
<evidence type="ECO:0000256" key="1">
    <source>
        <dbReference type="ARBA" id="ARBA00012513"/>
    </source>
</evidence>
<feature type="domain" description="Protein kinase" evidence="11">
    <location>
        <begin position="12"/>
        <end position="275"/>
    </location>
</feature>
<evidence type="ECO:0000256" key="7">
    <source>
        <dbReference type="ARBA" id="ARBA00047899"/>
    </source>
</evidence>
<comment type="catalytic activity">
    <reaction evidence="8">
        <text>L-seryl-[protein] + ATP = O-phospho-L-seryl-[protein] + ADP + H(+)</text>
        <dbReference type="Rhea" id="RHEA:17989"/>
        <dbReference type="Rhea" id="RHEA-COMP:9863"/>
        <dbReference type="Rhea" id="RHEA-COMP:11604"/>
        <dbReference type="ChEBI" id="CHEBI:15378"/>
        <dbReference type="ChEBI" id="CHEBI:29999"/>
        <dbReference type="ChEBI" id="CHEBI:30616"/>
        <dbReference type="ChEBI" id="CHEBI:83421"/>
        <dbReference type="ChEBI" id="CHEBI:456216"/>
        <dbReference type="EC" id="2.7.11.1"/>
    </reaction>
</comment>
<evidence type="ECO:0000256" key="5">
    <source>
        <dbReference type="ARBA" id="ARBA00022777"/>
    </source>
</evidence>
<evidence type="ECO:0000256" key="6">
    <source>
        <dbReference type="ARBA" id="ARBA00022840"/>
    </source>
</evidence>
<gene>
    <name evidence="12" type="ORF">MHIP_34710</name>
</gene>
<dbReference type="GO" id="GO:0080090">
    <property type="term" value="P:regulation of primary metabolic process"/>
    <property type="evidence" value="ECO:0007669"/>
    <property type="project" value="UniProtKB-ARBA"/>
</dbReference>
<protein>
    <recommendedName>
        <fullName evidence="1">non-specific serine/threonine protein kinase</fullName>
        <ecNumber evidence="1">2.7.11.1</ecNumber>
    </recommendedName>
</protein>
<feature type="region of interest" description="Disordered" evidence="9">
    <location>
        <begin position="430"/>
        <end position="459"/>
    </location>
</feature>
<feature type="transmembrane region" description="Helical" evidence="10">
    <location>
        <begin position="310"/>
        <end position="331"/>
    </location>
</feature>
<evidence type="ECO:0000256" key="8">
    <source>
        <dbReference type="ARBA" id="ARBA00048679"/>
    </source>
</evidence>
<evidence type="ECO:0000256" key="4">
    <source>
        <dbReference type="ARBA" id="ARBA00022741"/>
    </source>
</evidence>